<dbReference type="GO" id="GO:0005634">
    <property type="term" value="C:nucleus"/>
    <property type="evidence" value="ECO:0007669"/>
    <property type="project" value="UniProtKB-SubCell"/>
</dbReference>
<keyword evidence="8" id="KW-1185">Reference proteome</keyword>
<dbReference type="InterPro" id="IPR015300">
    <property type="entry name" value="DNA-bd_pseudobarrel_sf"/>
</dbReference>
<evidence type="ECO:0000313" key="7">
    <source>
        <dbReference type="EMBL" id="OTG28172.1"/>
    </source>
</evidence>
<proteinExistence type="predicted"/>
<dbReference type="PANTHER" id="PTHR31384">
    <property type="entry name" value="AUXIN RESPONSE FACTOR 4-RELATED"/>
    <property type="match status" value="1"/>
</dbReference>
<dbReference type="Proteomes" id="UP000215914">
    <property type="component" value="Chromosome 4"/>
</dbReference>
<evidence type="ECO:0000256" key="3">
    <source>
        <dbReference type="ARBA" id="ARBA00023125"/>
    </source>
</evidence>
<feature type="domain" description="Sucrose synthase N-terminal" evidence="6">
    <location>
        <begin position="9"/>
        <end position="31"/>
    </location>
</feature>
<dbReference type="GO" id="GO:0003677">
    <property type="term" value="F:DNA binding"/>
    <property type="evidence" value="ECO:0007669"/>
    <property type="project" value="UniProtKB-KW"/>
</dbReference>
<evidence type="ECO:0000313" key="8">
    <source>
        <dbReference type="Proteomes" id="UP000215914"/>
    </source>
</evidence>
<comment type="subcellular location">
    <subcellularLocation>
        <location evidence="1">Nucleus</location>
    </subcellularLocation>
</comment>
<dbReference type="InterPro" id="IPR044835">
    <property type="entry name" value="ARF_plant"/>
</dbReference>
<gene>
    <name evidence="7" type="ORF">HannXRQ_Chr04g0108231</name>
</gene>
<dbReference type="GO" id="GO:0006355">
    <property type="term" value="P:regulation of DNA-templated transcription"/>
    <property type="evidence" value="ECO:0007669"/>
    <property type="project" value="InterPro"/>
</dbReference>
<dbReference type="PANTHER" id="PTHR31384:SF9">
    <property type="entry name" value="AUXIN RESPONSE FACTOR 19"/>
    <property type="match status" value="1"/>
</dbReference>
<dbReference type="GO" id="GO:0009725">
    <property type="term" value="P:response to hormone"/>
    <property type="evidence" value="ECO:0007669"/>
    <property type="project" value="InterPro"/>
</dbReference>
<sequence length="91" mass="10266">MVLSRCLPSIRLRPGVWEYLRVNVNALAVEESFDKEALLLRSDLSMKINKPQTQFFFCKTLTASDTSTHGGFSVPRRAAEKIFPPLKLLIG</sequence>
<evidence type="ECO:0000256" key="5">
    <source>
        <dbReference type="ARBA" id="ARBA00023242"/>
    </source>
</evidence>
<evidence type="ECO:0000256" key="4">
    <source>
        <dbReference type="ARBA" id="ARBA00023163"/>
    </source>
</evidence>
<dbReference type="Gene3D" id="3.10.450.330">
    <property type="match status" value="1"/>
</dbReference>
<dbReference type="AlphaFoldDB" id="A0A251UZM4"/>
<keyword evidence="4" id="KW-0804">Transcription</keyword>
<evidence type="ECO:0000259" key="6">
    <source>
        <dbReference type="Pfam" id="PF24861"/>
    </source>
</evidence>
<protein>
    <submittedName>
        <fullName evidence="7">Putative DNA-binding pseudobarrel domain-containing protein</fullName>
    </submittedName>
</protein>
<name>A0A251UZM4_HELAN</name>
<evidence type="ECO:0000256" key="2">
    <source>
        <dbReference type="ARBA" id="ARBA00023015"/>
    </source>
</evidence>
<dbReference type="InterPro" id="IPR056735">
    <property type="entry name" value="SUS_N"/>
</dbReference>
<keyword evidence="2" id="KW-0805">Transcription regulation</keyword>
<dbReference type="EMBL" id="CM007893">
    <property type="protein sequence ID" value="OTG28172.1"/>
    <property type="molecule type" value="Genomic_DNA"/>
</dbReference>
<reference evidence="8" key="1">
    <citation type="journal article" date="2017" name="Nature">
        <title>The sunflower genome provides insights into oil metabolism, flowering and Asterid evolution.</title>
        <authorList>
            <person name="Badouin H."/>
            <person name="Gouzy J."/>
            <person name="Grassa C.J."/>
            <person name="Murat F."/>
            <person name="Staton S.E."/>
            <person name="Cottret L."/>
            <person name="Lelandais-Briere C."/>
            <person name="Owens G.L."/>
            <person name="Carrere S."/>
            <person name="Mayjonade B."/>
            <person name="Legrand L."/>
            <person name="Gill N."/>
            <person name="Kane N.C."/>
            <person name="Bowers J.E."/>
            <person name="Hubner S."/>
            <person name="Bellec A."/>
            <person name="Berard A."/>
            <person name="Berges H."/>
            <person name="Blanchet N."/>
            <person name="Boniface M.C."/>
            <person name="Brunel D."/>
            <person name="Catrice O."/>
            <person name="Chaidir N."/>
            <person name="Claudel C."/>
            <person name="Donnadieu C."/>
            <person name="Faraut T."/>
            <person name="Fievet G."/>
            <person name="Helmstetter N."/>
            <person name="King M."/>
            <person name="Knapp S.J."/>
            <person name="Lai Z."/>
            <person name="Le Paslier M.C."/>
            <person name="Lippi Y."/>
            <person name="Lorenzon L."/>
            <person name="Mandel J.R."/>
            <person name="Marage G."/>
            <person name="Marchand G."/>
            <person name="Marquand E."/>
            <person name="Bret-Mestries E."/>
            <person name="Morien E."/>
            <person name="Nambeesan S."/>
            <person name="Nguyen T."/>
            <person name="Pegot-Espagnet P."/>
            <person name="Pouilly N."/>
            <person name="Raftis F."/>
            <person name="Sallet E."/>
            <person name="Schiex T."/>
            <person name="Thomas J."/>
            <person name="Vandecasteele C."/>
            <person name="Vares D."/>
            <person name="Vear F."/>
            <person name="Vautrin S."/>
            <person name="Crespi M."/>
            <person name="Mangin B."/>
            <person name="Burke J.M."/>
            <person name="Salse J."/>
            <person name="Munos S."/>
            <person name="Vincourt P."/>
            <person name="Rieseberg L.H."/>
            <person name="Langlade N.B."/>
        </authorList>
    </citation>
    <scope>NUCLEOTIDE SEQUENCE [LARGE SCALE GENOMIC DNA]</scope>
    <source>
        <strain evidence="8">cv. SF193</strain>
    </source>
</reference>
<dbReference type="Gene3D" id="2.40.330.10">
    <property type="entry name" value="DNA-binding pseudobarrel domain"/>
    <property type="match status" value="1"/>
</dbReference>
<organism evidence="7 8">
    <name type="scientific">Helianthus annuus</name>
    <name type="common">Common sunflower</name>
    <dbReference type="NCBI Taxonomy" id="4232"/>
    <lineage>
        <taxon>Eukaryota</taxon>
        <taxon>Viridiplantae</taxon>
        <taxon>Streptophyta</taxon>
        <taxon>Embryophyta</taxon>
        <taxon>Tracheophyta</taxon>
        <taxon>Spermatophyta</taxon>
        <taxon>Magnoliopsida</taxon>
        <taxon>eudicotyledons</taxon>
        <taxon>Gunneridae</taxon>
        <taxon>Pentapetalae</taxon>
        <taxon>asterids</taxon>
        <taxon>campanulids</taxon>
        <taxon>Asterales</taxon>
        <taxon>Asteraceae</taxon>
        <taxon>Asteroideae</taxon>
        <taxon>Heliantheae alliance</taxon>
        <taxon>Heliantheae</taxon>
        <taxon>Helianthus</taxon>
    </lineage>
</organism>
<keyword evidence="3 7" id="KW-0238">DNA-binding</keyword>
<accession>A0A251UZM4</accession>
<dbReference type="SUPFAM" id="SSF101936">
    <property type="entry name" value="DNA-binding pseudobarrel domain"/>
    <property type="match status" value="1"/>
</dbReference>
<dbReference type="Pfam" id="PF24861">
    <property type="entry name" value="SUS_N"/>
    <property type="match status" value="1"/>
</dbReference>
<keyword evidence="5" id="KW-0539">Nucleus</keyword>
<evidence type="ECO:0000256" key="1">
    <source>
        <dbReference type="ARBA" id="ARBA00004123"/>
    </source>
</evidence>
<dbReference type="InParanoid" id="A0A251UZM4"/>